<name>A0A376DLI8_9GAMM</name>
<protein>
    <submittedName>
        <fullName evidence="1">Phage major capsid protein, P2 family</fullName>
    </submittedName>
</protein>
<dbReference type="Pfam" id="PF05125">
    <property type="entry name" value="Phage_cap_P2"/>
    <property type="match status" value="1"/>
</dbReference>
<dbReference type="RefSeq" id="WP_024523583.1">
    <property type="nucleotide sequence ID" value="NZ_CP065626.1"/>
</dbReference>
<organism evidence="1 2">
    <name type="scientific">Edwardsiella hoshinae</name>
    <dbReference type="NCBI Taxonomy" id="93378"/>
    <lineage>
        <taxon>Bacteria</taxon>
        <taxon>Pseudomonadati</taxon>
        <taxon>Pseudomonadota</taxon>
        <taxon>Gammaproteobacteria</taxon>
        <taxon>Enterobacterales</taxon>
        <taxon>Hafniaceae</taxon>
        <taxon>Edwardsiella</taxon>
    </lineage>
</organism>
<dbReference type="STRING" id="93378.A9798_14350"/>
<accession>A0A376DLI8</accession>
<sequence length="367" mass="40852">MRKNTRFKFNQYLTRVAELNGVAVDDLKNKFAVEPSVTQTLITSVQDTSEFLTRINMVPVDEQEGEKIGLGVTGSIASTADTDGGTGRETADFMALASRKYRCEQVNFDFHIRYNTLDLWARYQDFQLRLRDAIAKRMGLDYIMAGFNGTSRAATSNRKTNPLLQDVAVGWLQKMRNEAPKRVLDKITNTSGEVVSAVVRIGANGDYENLDAAVMNATDTLLDPWHSEDPELVVICGRKLLADKYFPLVNKKQDNSEAMAADVIVSQKRIGNLPAVRVPYFPDNALMVTRLDNLSIYVMDSSHRRHIEENAKFDRVENYESLKIDYVVEDYGCAAMIENIQFGTFPAKPAAASLSAEQGAPVENAGG</sequence>
<gene>
    <name evidence="1" type="ORF">NCTC12121_03012</name>
</gene>
<dbReference type="EMBL" id="UFXZ01000001">
    <property type="protein sequence ID" value="STC91403.1"/>
    <property type="molecule type" value="Genomic_DNA"/>
</dbReference>
<dbReference type="NCBIfam" id="TIGR01551">
    <property type="entry name" value="major_capsid_P2"/>
    <property type="match status" value="1"/>
</dbReference>
<dbReference type="Proteomes" id="UP000255248">
    <property type="component" value="Unassembled WGS sequence"/>
</dbReference>
<dbReference type="InterPro" id="IPR006441">
    <property type="entry name" value="Phage_P2_GpN"/>
</dbReference>
<evidence type="ECO:0000313" key="1">
    <source>
        <dbReference type="EMBL" id="STC91403.1"/>
    </source>
</evidence>
<proteinExistence type="predicted"/>
<reference evidence="1 2" key="1">
    <citation type="submission" date="2018-06" db="EMBL/GenBank/DDBJ databases">
        <authorList>
            <consortium name="Pathogen Informatics"/>
            <person name="Doyle S."/>
        </authorList>
    </citation>
    <scope>NUCLEOTIDE SEQUENCE [LARGE SCALE GENOMIC DNA]</scope>
    <source>
        <strain evidence="1 2">NCTC12121</strain>
    </source>
</reference>
<dbReference type="OrthoDB" id="5464529at2"/>
<evidence type="ECO:0000313" key="2">
    <source>
        <dbReference type="Proteomes" id="UP000255248"/>
    </source>
</evidence>
<dbReference type="AlphaFoldDB" id="A0A376DLI8"/>